<dbReference type="AlphaFoldDB" id="A0A166QMJ5"/>
<proteinExistence type="predicted"/>
<evidence type="ECO:0000313" key="3">
    <source>
        <dbReference type="EMBL" id="KZP27331.1"/>
    </source>
</evidence>
<evidence type="ECO:0000259" key="2">
    <source>
        <dbReference type="Pfam" id="PF22693"/>
    </source>
</evidence>
<feature type="region of interest" description="Disordered" evidence="1">
    <location>
        <begin position="259"/>
        <end position="294"/>
    </location>
</feature>
<protein>
    <recommendedName>
        <fullName evidence="2">MACPF-like domain-containing protein</fullName>
    </recommendedName>
</protein>
<dbReference type="STRING" id="436010.A0A166QMJ5"/>
<accession>A0A166QMJ5</accession>
<name>A0A166QMJ5_9AGAM</name>
<evidence type="ECO:0000256" key="1">
    <source>
        <dbReference type="SAM" id="MobiDB-lite"/>
    </source>
</evidence>
<reference evidence="3 4" key="1">
    <citation type="journal article" date="2016" name="Mol. Biol. Evol.">
        <title>Comparative Genomics of Early-Diverging Mushroom-Forming Fungi Provides Insights into the Origins of Lignocellulose Decay Capabilities.</title>
        <authorList>
            <person name="Nagy L.G."/>
            <person name="Riley R."/>
            <person name="Tritt A."/>
            <person name="Adam C."/>
            <person name="Daum C."/>
            <person name="Floudas D."/>
            <person name="Sun H."/>
            <person name="Yadav J.S."/>
            <person name="Pangilinan J."/>
            <person name="Larsson K.H."/>
            <person name="Matsuura K."/>
            <person name="Barry K."/>
            <person name="Labutti K."/>
            <person name="Kuo R."/>
            <person name="Ohm R.A."/>
            <person name="Bhattacharya S.S."/>
            <person name="Shirouzu T."/>
            <person name="Yoshinaga Y."/>
            <person name="Martin F.M."/>
            <person name="Grigoriev I.V."/>
            <person name="Hibbett D.S."/>
        </authorList>
    </citation>
    <scope>NUCLEOTIDE SEQUENCE [LARGE SCALE GENOMIC DNA]</scope>
    <source>
        <strain evidence="3 4">CBS 109695</strain>
    </source>
</reference>
<keyword evidence="4" id="KW-1185">Reference proteome</keyword>
<evidence type="ECO:0000313" key="4">
    <source>
        <dbReference type="Proteomes" id="UP000076532"/>
    </source>
</evidence>
<dbReference type="EMBL" id="KV417509">
    <property type="protein sequence ID" value="KZP27331.1"/>
    <property type="molecule type" value="Genomic_DNA"/>
</dbReference>
<sequence length="557" mass="59970">MSTAPTDITKTPAVPEGNGAPAGPTVPNNAGSAGKPGGDPEPEPGSGTGDKPIPKPTLPSPVPVPKPEVETPSTGPKLPHLGILDLGEAEYKKILANNRWLIGTYYGSTAPRRGSKPVIRAPPLSCVTWDIDEEGSDVSSWSYTATEAEYARRGFIGGSLAASLEWVGFTVNGSHESSQANAMKESEEFYTYSLIQSYGTMTLDESKLELSSEFLHDVRSAVEKPAGEGTSALKALFKIYGHVIATRVLLGGKLVQTTRSDGASQGEKAESFKKLKGSIASPDNKGSASADWEDKSESSIGKLAQKSNTEIFATGGDISVNANVGSWKDRWVQSNIQYVASGFSVHAPTLGSGEDGWFWLGQTTGDHCLLVKENTRGALGKIGSFENIWTDEGGVNTGKRSFWRVVPENTSDYASLGHYFKAEIDNWSQPSPDENKFPNSLYKKLRAVNKQYLIEHAQTNRSWQHAILRVNPAGAYPCCDTPMNDACKAHIASTQFVVGVNREENKALQMGQLDQITMALGLGPLEAYITQKTTGDEGIKHPGEAWVIKADMIEMEE</sequence>
<gene>
    <name evidence="3" type="ORF">FIBSPDRAFT_948615</name>
</gene>
<feature type="compositionally biased region" description="Pro residues" evidence="1">
    <location>
        <begin position="54"/>
        <end position="66"/>
    </location>
</feature>
<feature type="region of interest" description="Disordered" evidence="1">
    <location>
        <begin position="1"/>
        <end position="80"/>
    </location>
</feature>
<dbReference type="Proteomes" id="UP000076532">
    <property type="component" value="Unassembled WGS sequence"/>
</dbReference>
<organism evidence="3 4">
    <name type="scientific">Athelia psychrophila</name>
    <dbReference type="NCBI Taxonomy" id="1759441"/>
    <lineage>
        <taxon>Eukaryota</taxon>
        <taxon>Fungi</taxon>
        <taxon>Dikarya</taxon>
        <taxon>Basidiomycota</taxon>
        <taxon>Agaricomycotina</taxon>
        <taxon>Agaricomycetes</taxon>
        <taxon>Agaricomycetidae</taxon>
        <taxon>Atheliales</taxon>
        <taxon>Atheliaceae</taxon>
        <taxon>Athelia</taxon>
    </lineage>
</organism>
<dbReference type="Pfam" id="PF22693">
    <property type="entry name" value="MACPF_1"/>
    <property type="match status" value="1"/>
</dbReference>
<feature type="domain" description="MACPF-like" evidence="2">
    <location>
        <begin position="141"/>
        <end position="327"/>
    </location>
</feature>
<dbReference type="InterPro" id="IPR054586">
    <property type="entry name" value="MACPF_1_fungal"/>
</dbReference>